<dbReference type="SMART" id="SM00858">
    <property type="entry name" value="SAF"/>
    <property type="match status" value="1"/>
</dbReference>
<dbReference type="RefSeq" id="WP_133883663.1">
    <property type="nucleotide sequence ID" value="NZ_MWIN01000003.1"/>
</dbReference>
<dbReference type="NCBIfam" id="TIGR03177">
    <property type="entry name" value="pilus_cpaB"/>
    <property type="match status" value="1"/>
</dbReference>
<dbReference type="OrthoDB" id="146902at2"/>
<proteinExistence type="predicted"/>
<dbReference type="Pfam" id="PF16976">
    <property type="entry name" value="RcpC"/>
    <property type="match status" value="1"/>
</dbReference>
<comment type="caution">
    <text evidence="2">The sequence shown here is derived from an EMBL/GenBank/DDBJ whole genome shotgun (WGS) entry which is preliminary data.</text>
</comment>
<evidence type="ECO:0000313" key="3">
    <source>
        <dbReference type="Proteomes" id="UP000295341"/>
    </source>
</evidence>
<dbReference type="InterPro" id="IPR013974">
    <property type="entry name" value="SAF"/>
</dbReference>
<accession>A0A4S3K8R8</accession>
<evidence type="ECO:0000313" key="2">
    <source>
        <dbReference type="EMBL" id="TDU24245.1"/>
    </source>
</evidence>
<dbReference type="Gene3D" id="3.90.1210.10">
    <property type="entry name" value="Antifreeze-like/N-acetylneuraminic acid synthase C-terminal domain"/>
    <property type="match status" value="1"/>
</dbReference>
<dbReference type="EMBL" id="SOBT01000012">
    <property type="protein sequence ID" value="TDU24245.1"/>
    <property type="molecule type" value="Genomic_DNA"/>
</dbReference>
<evidence type="ECO:0000259" key="1">
    <source>
        <dbReference type="SMART" id="SM00858"/>
    </source>
</evidence>
<reference evidence="2 3" key="1">
    <citation type="submission" date="2019-03" db="EMBL/GenBank/DDBJ databases">
        <title>Genomic Encyclopedia of Type Strains, Phase IV (KMG-IV): sequencing the most valuable type-strain genomes for metagenomic binning, comparative biology and taxonomic classification.</title>
        <authorList>
            <person name="Goeker M."/>
        </authorList>
    </citation>
    <scope>NUCLEOTIDE SEQUENCE [LARGE SCALE GENOMIC DNA]</scope>
    <source>
        <strain evidence="2 3">DSM 26377</strain>
    </source>
</reference>
<dbReference type="CDD" id="cd11614">
    <property type="entry name" value="SAF_CpaB_FlgA_like"/>
    <property type="match status" value="1"/>
</dbReference>
<name>A0A4S3K8R8_9GAMM</name>
<feature type="domain" description="SAF" evidence="1">
    <location>
        <begin position="57"/>
        <end position="117"/>
    </location>
</feature>
<organism evidence="2 3">
    <name type="scientific">Panacagrimonas perspica</name>
    <dbReference type="NCBI Taxonomy" id="381431"/>
    <lineage>
        <taxon>Bacteria</taxon>
        <taxon>Pseudomonadati</taxon>
        <taxon>Pseudomonadota</taxon>
        <taxon>Gammaproteobacteria</taxon>
        <taxon>Nevskiales</taxon>
        <taxon>Nevskiaceae</taxon>
        <taxon>Panacagrimonas</taxon>
    </lineage>
</organism>
<keyword evidence="3" id="KW-1185">Reference proteome</keyword>
<dbReference type="InterPro" id="IPR017592">
    <property type="entry name" value="Pilus_assmbl_Flp-typ_CpaB"/>
</dbReference>
<protein>
    <submittedName>
        <fullName evidence="2">Pilus assembly protein CpaB</fullName>
    </submittedName>
</protein>
<dbReference type="Pfam" id="PF08666">
    <property type="entry name" value="SAF"/>
    <property type="match status" value="1"/>
</dbReference>
<dbReference type="AlphaFoldDB" id="A0A4S3K8R8"/>
<dbReference type="Proteomes" id="UP000295341">
    <property type="component" value="Unassembled WGS sequence"/>
</dbReference>
<dbReference type="InterPro" id="IPR031571">
    <property type="entry name" value="RcpC_dom"/>
</dbReference>
<gene>
    <name evidence="2" type="ORF">DFR24_4510</name>
</gene>
<sequence length="306" mass="33109">MISSTAAKVVAIVAILLTLVLAFVGYRVSRQYAESSERAQVQAQAQVKVAEQETPKILAVVAVKPLSAYKPIAKDDVVLAEITVAPRDYYTSLEDVVGKEPLVDVDQGAPVTQRYFAEGNVLAKSVPAGFHAVSVEISDVIGVGGFVRPGDIVDVLLYLRGGNDVEQAQARILLENTRLLAYQELLVDRPEGLKQEETPERGGRRQRTAVLAVPKSDTTRLMLGASMGELRLALHGLPGNAPDPNAPVPLPMSEEALKAEAAKKVPDQAYTARQLSRVELPPEKKRVMQVEKIVIYRGSVLESTTP</sequence>